<evidence type="ECO:0000259" key="3">
    <source>
        <dbReference type="PROSITE" id="PS51752"/>
    </source>
</evidence>
<accession>A0A5J9UV74</accession>
<dbReference type="InterPro" id="IPR033734">
    <property type="entry name" value="Jacalin-like_lectin_dom_plant"/>
</dbReference>
<feature type="domain" description="Jacalin-type lectin" evidence="3">
    <location>
        <begin position="118"/>
        <end position="277"/>
    </location>
</feature>
<dbReference type="OrthoDB" id="630385at2759"/>
<dbReference type="Proteomes" id="UP000324897">
    <property type="component" value="Chromosome 2"/>
</dbReference>
<comment type="caution">
    <text evidence="4">The sequence shown here is derived from an EMBL/GenBank/DDBJ whole genome shotgun (WGS) entry which is preliminary data.</text>
</comment>
<dbReference type="Gene3D" id="2.100.10.30">
    <property type="entry name" value="Jacalin-like lectin domain"/>
    <property type="match status" value="1"/>
</dbReference>
<protein>
    <recommendedName>
        <fullName evidence="3">Jacalin-type lectin domain-containing protein</fullName>
    </recommendedName>
</protein>
<evidence type="ECO:0000256" key="1">
    <source>
        <dbReference type="ARBA" id="ARBA00022734"/>
    </source>
</evidence>
<dbReference type="SUPFAM" id="SSF51101">
    <property type="entry name" value="Mannose-binding lectins"/>
    <property type="match status" value="1"/>
</dbReference>
<feature type="region of interest" description="Disordered" evidence="2">
    <location>
        <begin position="72"/>
        <end position="116"/>
    </location>
</feature>
<organism evidence="4 5">
    <name type="scientific">Eragrostis curvula</name>
    <name type="common">weeping love grass</name>
    <dbReference type="NCBI Taxonomy" id="38414"/>
    <lineage>
        <taxon>Eukaryota</taxon>
        <taxon>Viridiplantae</taxon>
        <taxon>Streptophyta</taxon>
        <taxon>Embryophyta</taxon>
        <taxon>Tracheophyta</taxon>
        <taxon>Spermatophyta</taxon>
        <taxon>Magnoliopsida</taxon>
        <taxon>Liliopsida</taxon>
        <taxon>Poales</taxon>
        <taxon>Poaceae</taxon>
        <taxon>PACMAD clade</taxon>
        <taxon>Chloridoideae</taxon>
        <taxon>Eragrostideae</taxon>
        <taxon>Eragrostidinae</taxon>
        <taxon>Eragrostis</taxon>
    </lineage>
</organism>
<keyword evidence="5" id="KW-1185">Reference proteome</keyword>
<evidence type="ECO:0000256" key="2">
    <source>
        <dbReference type="SAM" id="MobiDB-lite"/>
    </source>
</evidence>
<dbReference type="CDD" id="cd09612">
    <property type="entry name" value="Jacalin"/>
    <property type="match status" value="1"/>
</dbReference>
<evidence type="ECO:0000313" key="5">
    <source>
        <dbReference type="Proteomes" id="UP000324897"/>
    </source>
</evidence>
<gene>
    <name evidence="4" type="ORF">EJB05_29807</name>
</gene>
<dbReference type="PROSITE" id="PS51752">
    <property type="entry name" value="JACALIN_LECTIN"/>
    <property type="match status" value="1"/>
</dbReference>
<dbReference type="Pfam" id="PF01419">
    <property type="entry name" value="Jacalin"/>
    <property type="match status" value="1"/>
</dbReference>
<name>A0A5J9UV74_9POAL</name>
<dbReference type="GO" id="GO:0030246">
    <property type="term" value="F:carbohydrate binding"/>
    <property type="evidence" value="ECO:0007669"/>
    <property type="project" value="UniProtKB-KW"/>
</dbReference>
<evidence type="ECO:0000313" key="4">
    <source>
        <dbReference type="EMBL" id="TVU27211.1"/>
    </source>
</evidence>
<dbReference type="SMART" id="SM00915">
    <property type="entry name" value="Jacalin"/>
    <property type="match status" value="1"/>
</dbReference>
<feature type="compositionally biased region" description="Polar residues" evidence="2">
    <location>
        <begin position="94"/>
        <end position="114"/>
    </location>
</feature>
<feature type="non-terminal residue" evidence="4">
    <location>
        <position position="1"/>
    </location>
</feature>
<sequence>MEQKMARLSGAAVLLLVVVPLCMYTGALFVGIQLGRALERRPDSELWDTERRGWVSVGGGERAVQIVELPRSRRVGSPPMQPKRSYTRPVVDPESSSATPKARSYNNYNTNHTSPRGVMSVGPWGGSGGQPFYMHGRSPPQLRSIILYHSDGAIHSLACEYSRAGDDASVRRMAGPWGLPHSFGSRAVRAVINLSAGEHVTAVEGTTGRFGNVPGEVITSLTFRSNIGRTYGPFGDKDQSSAGSTRFSIPVADGGCIAGFWGRSGWLLDAVGVYISPCPSPSSRTDQH</sequence>
<dbReference type="EMBL" id="RWGY01000013">
    <property type="protein sequence ID" value="TVU27211.1"/>
    <property type="molecule type" value="Genomic_DNA"/>
</dbReference>
<keyword evidence="1" id="KW-0430">Lectin</keyword>
<dbReference type="AlphaFoldDB" id="A0A5J9UV74"/>
<dbReference type="InterPro" id="IPR036404">
    <property type="entry name" value="Jacalin-like_lectin_dom_sf"/>
</dbReference>
<reference evidence="4 5" key="1">
    <citation type="journal article" date="2019" name="Sci. Rep.">
        <title>A high-quality genome of Eragrostis curvula grass provides insights into Poaceae evolution and supports new strategies to enhance forage quality.</title>
        <authorList>
            <person name="Carballo J."/>
            <person name="Santos B.A.C.M."/>
            <person name="Zappacosta D."/>
            <person name="Garbus I."/>
            <person name="Selva J.P."/>
            <person name="Gallo C.A."/>
            <person name="Diaz A."/>
            <person name="Albertini E."/>
            <person name="Caccamo M."/>
            <person name="Echenique V."/>
        </authorList>
    </citation>
    <scope>NUCLEOTIDE SEQUENCE [LARGE SCALE GENOMIC DNA]</scope>
    <source>
        <strain evidence="5">cv. Victoria</strain>
        <tissue evidence="4">Leaf</tissue>
    </source>
</reference>
<dbReference type="PANTHER" id="PTHR46506">
    <property type="entry name" value="OS05G0143600 PROTEIN"/>
    <property type="match status" value="1"/>
</dbReference>
<dbReference type="InterPro" id="IPR001229">
    <property type="entry name" value="Jacalin-like_lectin_dom"/>
</dbReference>
<proteinExistence type="predicted"/>
<dbReference type="Gramene" id="TVU27211">
    <property type="protein sequence ID" value="TVU27211"/>
    <property type="gene ID" value="EJB05_29807"/>
</dbReference>